<accession>A0A8H2VI29</accession>
<feature type="region of interest" description="Disordered" evidence="1">
    <location>
        <begin position="365"/>
        <end position="407"/>
    </location>
</feature>
<feature type="compositionally biased region" description="Polar residues" evidence="1">
    <location>
        <begin position="79"/>
        <end position="95"/>
    </location>
</feature>
<feature type="region of interest" description="Disordered" evidence="1">
    <location>
        <begin position="75"/>
        <end position="110"/>
    </location>
</feature>
<feature type="compositionally biased region" description="Low complexity" evidence="1">
    <location>
        <begin position="101"/>
        <end position="110"/>
    </location>
</feature>
<proteinExistence type="predicted"/>
<feature type="region of interest" description="Disordered" evidence="1">
    <location>
        <begin position="272"/>
        <end position="302"/>
    </location>
</feature>
<organism evidence="3 4">
    <name type="scientific">Maudiozyma barnettii</name>
    <dbReference type="NCBI Taxonomy" id="61262"/>
    <lineage>
        <taxon>Eukaryota</taxon>
        <taxon>Fungi</taxon>
        <taxon>Dikarya</taxon>
        <taxon>Ascomycota</taxon>
        <taxon>Saccharomycotina</taxon>
        <taxon>Saccharomycetes</taxon>
        <taxon>Saccharomycetales</taxon>
        <taxon>Saccharomycetaceae</taxon>
        <taxon>Maudiozyma</taxon>
    </lineage>
</organism>
<feature type="compositionally biased region" description="Polar residues" evidence="1">
    <location>
        <begin position="277"/>
        <end position="302"/>
    </location>
</feature>
<comment type="caution">
    <text evidence="3">The sequence shown here is derived from an EMBL/GenBank/DDBJ whole genome shotgun (WGS) entry which is preliminary data.</text>
</comment>
<keyword evidence="2" id="KW-0472">Membrane</keyword>
<evidence type="ECO:0000256" key="1">
    <source>
        <dbReference type="SAM" id="MobiDB-lite"/>
    </source>
</evidence>
<dbReference type="RefSeq" id="XP_041407898.1">
    <property type="nucleotide sequence ID" value="XM_041551964.1"/>
</dbReference>
<dbReference type="Proteomes" id="UP000644660">
    <property type="component" value="Unassembled WGS sequence"/>
</dbReference>
<sequence>MGHTQVAVGCAVGIPIGVGIIIALIFWLRLQRRFKKEMEDDKELEHAIYDESGFISFDNFDSLKQDNNVHEFQRDLSRASETTLGTTTDQGSSITHPRHGNNSNNKKNNNKVYIPAYRKRINSMQARSTRMSSFNNNNNNNMSEANSSDLGPHNVQTNNNNNHNNSSMTSLSELPPQHTYKQTPQLLSSVYDQMVPMVESLNNETYFSKPRGEPIGSSNNNSNMISTATFQSSSENLHNSNSFLINGNSMDQYNKSQLKNLYHNSDLDLGSYYPRHPSSSGLTPGNNQGDTSSNIIGNSTDYTNTYDSPSVASHLYSGSRSNYTGSPRTRNLQNQNNNIFATPTTEKSAFDFPSSIDNASIEPKHTHHLHNRSKSQNNVDLNGINSTTTGNLPYDQHSSDSDSEQPQSVYKLQNNYDVQNNNEIEEEDQYENEFTNYTENRREFINSMRPH</sequence>
<feature type="compositionally biased region" description="Low complexity" evidence="1">
    <location>
        <begin position="132"/>
        <end position="148"/>
    </location>
</feature>
<dbReference type="AlphaFoldDB" id="A0A8H2VI29"/>
<evidence type="ECO:0000313" key="3">
    <source>
        <dbReference type="EMBL" id="CAB4256054.1"/>
    </source>
</evidence>
<feature type="region of interest" description="Disordered" evidence="1">
    <location>
        <begin position="317"/>
        <end position="336"/>
    </location>
</feature>
<keyword evidence="2" id="KW-1133">Transmembrane helix</keyword>
<dbReference type="OrthoDB" id="4097102at2759"/>
<evidence type="ECO:0000313" key="4">
    <source>
        <dbReference type="Proteomes" id="UP000644660"/>
    </source>
</evidence>
<name>A0A8H2VI29_9SACH</name>
<reference evidence="3 4" key="1">
    <citation type="submission" date="2020-05" db="EMBL/GenBank/DDBJ databases">
        <authorList>
            <person name="Casaregola S."/>
            <person name="Devillers H."/>
            <person name="Grondin C."/>
        </authorList>
    </citation>
    <scope>NUCLEOTIDE SEQUENCE [LARGE SCALE GENOMIC DNA]</scope>
    <source>
        <strain evidence="3 4">CLIB 1767</strain>
    </source>
</reference>
<dbReference type="GeneID" id="64859122"/>
<feature type="transmembrane region" description="Helical" evidence="2">
    <location>
        <begin position="6"/>
        <end position="28"/>
    </location>
</feature>
<feature type="compositionally biased region" description="Polar residues" evidence="1">
    <location>
        <begin position="374"/>
        <end position="391"/>
    </location>
</feature>
<keyword evidence="4" id="KW-1185">Reference proteome</keyword>
<dbReference type="EMBL" id="CAEFZW010000008">
    <property type="protein sequence ID" value="CAB4256054.1"/>
    <property type="molecule type" value="Genomic_DNA"/>
</dbReference>
<evidence type="ECO:0008006" key="5">
    <source>
        <dbReference type="Google" id="ProtNLM"/>
    </source>
</evidence>
<protein>
    <recommendedName>
        <fullName evidence="5">Suppressor of lethality of KEX2 GAS1 double null mutant protein 1</fullName>
    </recommendedName>
</protein>
<gene>
    <name evidence="3" type="ORF">KABA2_08S02178</name>
</gene>
<evidence type="ECO:0000256" key="2">
    <source>
        <dbReference type="SAM" id="Phobius"/>
    </source>
</evidence>
<keyword evidence="2" id="KW-0812">Transmembrane</keyword>
<feature type="region of interest" description="Disordered" evidence="1">
    <location>
        <begin position="125"/>
        <end position="176"/>
    </location>
</feature>